<feature type="region of interest" description="Disordered" evidence="1">
    <location>
        <begin position="42"/>
        <end position="93"/>
    </location>
</feature>
<dbReference type="EMBL" id="AMKT01000098">
    <property type="protein sequence ID" value="OXG11357.1"/>
    <property type="molecule type" value="Genomic_DNA"/>
</dbReference>
<protein>
    <submittedName>
        <fullName evidence="2">Uncharacterized protein</fullName>
    </submittedName>
</protein>
<name>A0A854Q4X8_CRYNE</name>
<proteinExistence type="predicted"/>
<evidence type="ECO:0000313" key="2">
    <source>
        <dbReference type="EMBL" id="OXG11357.1"/>
    </source>
</evidence>
<dbReference type="Proteomes" id="UP000199727">
    <property type="component" value="Unassembled WGS sequence"/>
</dbReference>
<reference evidence="2 3" key="1">
    <citation type="submission" date="2017-06" db="EMBL/GenBank/DDBJ databases">
        <title>Global population genomics of the pathogenic fungus Cryptococcus neoformans var. grubii.</title>
        <authorList>
            <person name="Cuomo C."/>
            <person name="Litvintseva A."/>
            <person name="Chen Y."/>
            <person name="Young S."/>
            <person name="Zeng Q."/>
            <person name="Chapman S."/>
            <person name="Gujja S."/>
            <person name="Saif S."/>
            <person name="Birren B."/>
        </authorList>
    </citation>
    <scope>NUCLEOTIDE SEQUENCE [LARGE SCALE GENOMIC DNA]</scope>
    <source>
        <strain evidence="2 3">Tu259-1</strain>
    </source>
</reference>
<evidence type="ECO:0000313" key="3">
    <source>
        <dbReference type="Proteomes" id="UP000199727"/>
    </source>
</evidence>
<accession>A0A854Q4X8</accession>
<sequence>MFGMSPPLHPTALQSAVQSIGGQQQYDMSAYQQPMPQPTSYGGIGFGLSGVGPMRPSSQNGMSMMGMPMGDIAQPRGMGTGMLGSFGSPHCFE</sequence>
<gene>
    <name evidence="2" type="ORF">C361_06461</name>
</gene>
<comment type="caution">
    <text evidence="2">The sequence shown here is derived from an EMBL/GenBank/DDBJ whole genome shotgun (WGS) entry which is preliminary data.</text>
</comment>
<dbReference type="AlphaFoldDB" id="A0A854Q4X8"/>
<dbReference type="OrthoDB" id="2564719at2759"/>
<evidence type="ECO:0000256" key="1">
    <source>
        <dbReference type="SAM" id="MobiDB-lite"/>
    </source>
</evidence>
<organism evidence="2 3">
    <name type="scientific">Cryptococcus neoformans Tu259-1</name>
    <dbReference type="NCBI Taxonomy" id="1230072"/>
    <lineage>
        <taxon>Eukaryota</taxon>
        <taxon>Fungi</taxon>
        <taxon>Dikarya</taxon>
        <taxon>Basidiomycota</taxon>
        <taxon>Agaricomycotina</taxon>
        <taxon>Tremellomycetes</taxon>
        <taxon>Tremellales</taxon>
        <taxon>Cryptococcaceae</taxon>
        <taxon>Cryptococcus</taxon>
        <taxon>Cryptococcus neoformans species complex</taxon>
    </lineage>
</organism>